<dbReference type="Pfam" id="PF00069">
    <property type="entry name" value="Pkinase"/>
    <property type="match status" value="1"/>
</dbReference>
<keyword evidence="9" id="KW-1185">Reference proteome</keyword>
<evidence type="ECO:0000256" key="3">
    <source>
        <dbReference type="ARBA" id="ARBA00022777"/>
    </source>
</evidence>
<keyword evidence="3" id="KW-0418">Kinase</keyword>
<keyword evidence="1" id="KW-0808">Transferase</keyword>
<evidence type="ECO:0000256" key="1">
    <source>
        <dbReference type="ARBA" id="ARBA00022679"/>
    </source>
</evidence>
<evidence type="ECO:0000313" key="9">
    <source>
        <dbReference type="Proteomes" id="UP001501822"/>
    </source>
</evidence>
<dbReference type="PANTHER" id="PTHR43289">
    <property type="entry name" value="MITOGEN-ACTIVATED PROTEIN KINASE KINASE KINASE 20-RELATED"/>
    <property type="match status" value="1"/>
</dbReference>
<feature type="compositionally biased region" description="Low complexity" evidence="5">
    <location>
        <begin position="452"/>
        <end position="463"/>
    </location>
</feature>
<dbReference type="PROSITE" id="PS00108">
    <property type="entry name" value="PROTEIN_KINASE_ST"/>
    <property type="match status" value="1"/>
</dbReference>
<evidence type="ECO:0000256" key="6">
    <source>
        <dbReference type="SAM" id="Phobius"/>
    </source>
</evidence>
<reference evidence="9" key="1">
    <citation type="journal article" date="2019" name="Int. J. Syst. Evol. Microbiol.">
        <title>The Global Catalogue of Microorganisms (GCM) 10K type strain sequencing project: providing services to taxonomists for standard genome sequencing and annotation.</title>
        <authorList>
            <consortium name="The Broad Institute Genomics Platform"/>
            <consortium name="The Broad Institute Genome Sequencing Center for Infectious Disease"/>
            <person name="Wu L."/>
            <person name="Ma J."/>
        </authorList>
    </citation>
    <scope>NUCLEOTIDE SEQUENCE [LARGE SCALE GENOMIC DNA]</scope>
    <source>
        <strain evidence="9">JCM 3146</strain>
    </source>
</reference>
<keyword evidence="4" id="KW-0067">ATP-binding</keyword>
<dbReference type="SUPFAM" id="SSF56112">
    <property type="entry name" value="Protein kinase-like (PK-like)"/>
    <property type="match status" value="1"/>
</dbReference>
<dbReference type="EMBL" id="BAAABM010000047">
    <property type="protein sequence ID" value="GAA0356936.1"/>
    <property type="molecule type" value="Genomic_DNA"/>
</dbReference>
<feature type="compositionally biased region" description="Gly residues" evidence="5">
    <location>
        <begin position="464"/>
        <end position="479"/>
    </location>
</feature>
<keyword evidence="6" id="KW-0472">Membrane</keyword>
<gene>
    <name evidence="8" type="ORF">GCM10010151_53240</name>
</gene>
<dbReference type="Gene3D" id="3.30.200.20">
    <property type="entry name" value="Phosphorylase Kinase, domain 1"/>
    <property type="match status" value="1"/>
</dbReference>
<proteinExistence type="predicted"/>
<dbReference type="Gene3D" id="1.10.510.10">
    <property type="entry name" value="Transferase(Phosphotransferase) domain 1"/>
    <property type="match status" value="1"/>
</dbReference>
<sequence length="489" mass="49221">MPDARPLQPGDPDRLGSYEVTGRLGEGGQGTVYLGRSAAGDPVAIKLLRGDLAQDDTARGRFLRELSAVKRVARFCTAQVLEADVDGDRPYIVSEYVPGPSLQQLVTSESPRSGAELERLAIGTVTALVAIHQAGIVHRDFKPQNVLIGPDGPRVIDFGIAKALDAAATMTNSAIGTPAYMAPEQLTGKEITPAADIFAWGSTMVYAATGIAPFGQDTVMAVINRILSEPPDLGGVQDPLRAIVADCLAKDPAARPTAQQLLMRLLGEEGVTPAAPAAGAGPRTAILDQGAAFAETRNTGVPPTAPVTPAAPTIAAGGLGAMAAAGAGAGGSTAPQYYATATHPGGAAGRGTSPRLLLAAVAGLVLAVGLAAAVVWAVGHHGHKPAPGPAPSAQVSSEQPQDSGEPQQPGPTASHSEPTFSRPPTTHRTVPSRTASAEPSSDRPTSTQPTADQPTGGPKQPTGGPTGGDGEQGGGGKQPGGDKASQPAG</sequence>
<keyword evidence="6" id="KW-1133">Transmembrane helix</keyword>
<organism evidence="8 9">
    <name type="scientific">Actinoallomurus spadix</name>
    <dbReference type="NCBI Taxonomy" id="79912"/>
    <lineage>
        <taxon>Bacteria</taxon>
        <taxon>Bacillati</taxon>
        <taxon>Actinomycetota</taxon>
        <taxon>Actinomycetes</taxon>
        <taxon>Streptosporangiales</taxon>
        <taxon>Thermomonosporaceae</taxon>
        <taxon>Actinoallomurus</taxon>
    </lineage>
</organism>
<feature type="domain" description="Protein kinase" evidence="7">
    <location>
        <begin position="18"/>
        <end position="266"/>
    </location>
</feature>
<dbReference type="CDD" id="cd14014">
    <property type="entry name" value="STKc_PknB_like"/>
    <property type="match status" value="1"/>
</dbReference>
<dbReference type="InterPro" id="IPR011009">
    <property type="entry name" value="Kinase-like_dom_sf"/>
</dbReference>
<evidence type="ECO:0000256" key="5">
    <source>
        <dbReference type="SAM" id="MobiDB-lite"/>
    </source>
</evidence>
<dbReference type="InterPro" id="IPR000719">
    <property type="entry name" value="Prot_kinase_dom"/>
</dbReference>
<feature type="region of interest" description="Disordered" evidence="5">
    <location>
        <begin position="383"/>
        <end position="489"/>
    </location>
</feature>
<dbReference type="PROSITE" id="PS50011">
    <property type="entry name" value="PROTEIN_KINASE_DOM"/>
    <property type="match status" value="1"/>
</dbReference>
<dbReference type="InterPro" id="IPR008271">
    <property type="entry name" value="Ser/Thr_kinase_AS"/>
</dbReference>
<evidence type="ECO:0000313" key="8">
    <source>
        <dbReference type="EMBL" id="GAA0356936.1"/>
    </source>
</evidence>
<evidence type="ECO:0000256" key="2">
    <source>
        <dbReference type="ARBA" id="ARBA00022741"/>
    </source>
</evidence>
<accession>A0ABP3GYY4</accession>
<dbReference type="RefSeq" id="WP_252802322.1">
    <property type="nucleotide sequence ID" value="NZ_BAAABM010000047.1"/>
</dbReference>
<evidence type="ECO:0000256" key="4">
    <source>
        <dbReference type="ARBA" id="ARBA00022840"/>
    </source>
</evidence>
<keyword evidence="6" id="KW-0812">Transmembrane</keyword>
<keyword evidence="2" id="KW-0547">Nucleotide-binding</keyword>
<dbReference type="PANTHER" id="PTHR43289:SF34">
    <property type="entry name" value="SERINE_THREONINE-PROTEIN KINASE YBDM-RELATED"/>
    <property type="match status" value="1"/>
</dbReference>
<name>A0ABP3GYY4_9ACTN</name>
<protein>
    <recommendedName>
        <fullName evidence="7">Protein kinase domain-containing protein</fullName>
    </recommendedName>
</protein>
<dbReference type="Proteomes" id="UP001501822">
    <property type="component" value="Unassembled WGS sequence"/>
</dbReference>
<comment type="caution">
    <text evidence="8">The sequence shown here is derived from an EMBL/GenBank/DDBJ whole genome shotgun (WGS) entry which is preliminary data.</text>
</comment>
<evidence type="ECO:0000259" key="7">
    <source>
        <dbReference type="PROSITE" id="PS50011"/>
    </source>
</evidence>
<feature type="transmembrane region" description="Helical" evidence="6">
    <location>
        <begin position="356"/>
        <end position="378"/>
    </location>
</feature>
<feature type="compositionally biased region" description="Polar residues" evidence="5">
    <location>
        <begin position="393"/>
        <end position="451"/>
    </location>
</feature>